<dbReference type="RefSeq" id="WP_141611719.1">
    <property type="nucleotide sequence ID" value="NZ_VIGC02000030.1"/>
</dbReference>
<evidence type="ECO:0000313" key="2">
    <source>
        <dbReference type="EMBL" id="TQE93919.1"/>
    </source>
</evidence>
<dbReference type="EMBL" id="VIGC01000030">
    <property type="protein sequence ID" value="TQE93919.1"/>
    <property type="molecule type" value="Genomic_DNA"/>
</dbReference>
<dbReference type="AlphaFoldDB" id="A0A540VAX3"/>
<feature type="transmembrane region" description="Helical" evidence="1">
    <location>
        <begin position="29"/>
        <end position="47"/>
    </location>
</feature>
<dbReference type="InParanoid" id="A0A540VAX3"/>
<feature type="transmembrane region" description="Helical" evidence="1">
    <location>
        <begin position="6"/>
        <end position="22"/>
    </location>
</feature>
<keyword evidence="3" id="KW-1185">Reference proteome</keyword>
<reference evidence="2 3" key="1">
    <citation type="submission" date="2019-06" db="EMBL/GenBank/DDBJ databases">
        <title>Genome sequence of Litorilinea aerophila BAA-2444.</title>
        <authorList>
            <person name="Maclea K.S."/>
            <person name="Maurais E.G."/>
            <person name="Iannazzi L.C."/>
        </authorList>
    </citation>
    <scope>NUCLEOTIDE SEQUENCE [LARGE SCALE GENOMIC DNA]</scope>
    <source>
        <strain evidence="2 3">ATCC BAA-2444</strain>
    </source>
</reference>
<keyword evidence="1" id="KW-0472">Membrane</keyword>
<evidence type="ECO:0000313" key="3">
    <source>
        <dbReference type="Proteomes" id="UP000317371"/>
    </source>
</evidence>
<keyword evidence="1" id="KW-0812">Transmembrane</keyword>
<proteinExistence type="predicted"/>
<organism evidence="2 3">
    <name type="scientific">Litorilinea aerophila</name>
    <dbReference type="NCBI Taxonomy" id="1204385"/>
    <lineage>
        <taxon>Bacteria</taxon>
        <taxon>Bacillati</taxon>
        <taxon>Chloroflexota</taxon>
        <taxon>Caldilineae</taxon>
        <taxon>Caldilineales</taxon>
        <taxon>Caldilineaceae</taxon>
        <taxon>Litorilinea</taxon>
    </lineage>
</organism>
<sequence length="83" mass="8829">MGIVSWILLGIVAGVVIVRFTGQRNGTGYLMFFVVGIIGAVAGGFAANLVMRFPPVDFTWASFFVAILGAGIFLFLTSVGQQR</sequence>
<accession>A0A540VAX3</accession>
<protein>
    <submittedName>
        <fullName evidence="2">GlsB/YeaQ/YmgE family stress response membrane protein</fullName>
    </submittedName>
</protein>
<gene>
    <name evidence="2" type="ORF">FKZ61_18855</name>
</gene>
<evidence type="ECO:0000256" key="1">
    <source>
        <dbReference type="SAM" id="Phobius"/>
    </source>
</evidence>
<comment type="caution">
    <text evidence="2">The sequence shown here is derived from an EMBL/GenBank/DDBJ whole genome shotgun (WGS) entry which is preliminary data.</text>
</comment>
<keyword evidence="1" id="KW-1133">Transmembrane helix</keyword>
<name>A0A540VAX3_9CHLR</name>
<dbReference type="Proteomes" id="UP000317371">
    <property type="component" value="Unassembled WGS sequence"/>
</dbReference>
<feature type="transmembrane region" description="Helical" evidence="1">
    <location>
        <begin position="59"/>
        <end position="79"/>
    </location>
</feature>